<name>A0ABR4H561_9EURO</name>
<keyword evidence="3" id="KW-1185">Reference proteome</keyword>
<gene>
    <name evidence="2" type="ORF">BJX63DRAFT_422951</name>
</gene>
<sequence>MSSVDALVNYYVPNSDGSPPATDGMAVMLGQKDMISHRMRNLLDLARTMASNNTNGANRNGFQYATLHSKLTDATDDSQIKEIYYQEVEELVKTVTGAKRVLAFNHVVRLKTRNEYGDQIKDRYQGIEGPAYRVHIDQTPQGALSIAQFMFPGITEEVQNGNFQVINVWRPLTRVQRDPLMLADMAKMPVDDLIHINRVYYNGLHSSNFVIKYAGQPAGQEGTADGYSSNGQHNWWYKGHQEPTETLVFSSSGFRNGKSIIGTPHGSFRLPDQEQYPSPS</sequence>
<dbReference type="PANTHER" id="PTHR34598">
    <property type="entry name" value="BLL6449 PROTEIN"/>
    <property type="match status" value="1"/>
</dbReference>
<dbReference type="EMBL" id="JBFXLT010000069">
    <property type="protein sequence ID" value="KAL2810603.1"/>
    <property type="molecule type" value="Genomic_DNA"/>
</dbReference>
<evidence type="ECO:0000313" key="2">
    <source>
        <dbReference type="EMBL" id="KAL2810603.1"/>
    </source>
</evidence>
<dbReference type="NCBIfam" id="NF041278">
    <property type="entry name" value="CmcJ_NvfI_EfuI"/>
    <property type="match status" value="1"/>
</dbReference>
<organism evidence="2 3">
    <name type="scientific">Aspergillus granulosus</name>
    <dbReference type="NCBI Taxonomy" id="176169"/>
    <lineage>
        <taxon>Eukaryota</taxon>
        <taxon>Fungi</taxon>
        <taxon>Dikarya</taxon>
        <taxon>Ascomycota</taxon>
        <taxon>Pezizomycotina</taxon>
        <taxon>Eurotiomycetes</taxon>
        <taxon>Eurotiomycetidae</taxon>
        <taxon>Eurotiales</taxon>
        <taxon>Aspergillaceae</taxon>
        <taxon>Aspergillus</taxon>
        <taxon>Aspergillus subgen. Nidulantes</taxon>
    </lineage>
</organism>
<proteinExistence type="inferred from homology"/>
<evidence type="ECO:0000256" key="1">
    <source>
        <dbReference type="ARBA" id="ARBA00023604"/>
    </source>
</evidence>
<evidence type="ECO:0000313" key="3">
    <source>
        <dbReference type="Proteomes" id="UP001610334"/>
    </source>
</evidence>
<accession>A0ABR4H561</accession>
<comment type="similarity">
    <text evidence="1">Belongs to the asaB hydroxylase/desaturase family.</text>
</comment>
<comment type="caution">
    <text evidence="2">The sequence shown here is derived from an EMBL/GenBank/DDBJ whole genome shotgun (WGS) entry which is preliminary data.</text>
</comment>
<reference evidence="2 3" key="1">
    <citation type="submission" date="2024-07" db="EMBL/GenBank/DDBJ databases">
        <title>Section-level genome sequencing and comparative genomics of Aspergillus sections Usti and Cavernicolus.</title>
        <authorList>
            <consortium name="Lawrence Berkeley National Laboratory"/>
            <person name="Nybo J.L."/>
            <person name="Vesth T.C."/>
            <person name="Theobald S."/>
            <person name="Frisvad J.C."/>
            <person name="Larsen T.O."/>
            <person name="Kjaerboelling I."/>
            <person name="Rothschild-Mancinelli K."/>
            <person name="Lyhne E.K."/>
            <person name="Kogle M.E."/>
            <person name="Barry K."/>
            <person name="Clum A."/>
            <person name="Na H."/>
            <person name="Ledsgaard L."/>
            <person name="Lin J."/>
            <person name="Lipzen A."/>
            <person name="Kuo A."/>
            <person name="Riley R."/>
            <person name="Mondo S."/>
            <person name="Labutti K."/>
            <person name="Haridas S."/>
            <person name="Pangalinan J."/>
            <person name="Salamov A.A."/>
            <person name="Simmons B.A."/>
            <person name="Magnuson J.K."/>
            <person name="Chen J."/>
            <person name="Drula E."/>
            <person name="Henrissat B."/>
            <person name="Wiebenga A."/>
            <person name="Lubbers R.J."/>
            <person name="Gomes A.C."/>
            <person name="Makela M.R."/>
            <person name="Stajich J."/>
            <person name="Grigoriev I.V."/>
            <person name="Mortensen U.H."/>
            <person name="De Vries R.P."/>
            <person name="Baker S.E."/>
            <person name="Andersen M.R."/>
        </authorList>
    </citation>
    <scope>NUCLEOTIDE SEQUENCE [LARGE SCALE GENOMIC DNA]</scope>
    <source>
        <strain evidence="2 3">CBS 588.65</strain>
    </source>
</reference>
<dbReference type="InterPro" id="IPR044053">
    <property type="entry name" value="AsaB-like"/>
</dbReference>
<protein>
    <submittedName>
        <fullName evidence="2">Uncharacterized protein</fullName>
    </submittedName>
</protein>
<dbReference type="Proteomes" id="UP001610334">
    <property type="component" value="Unassembled WGS sequence"/>
</dbReference>
<dbReference type="PANTHER" id="PTHR34598:SF3">
    <property type="entry name" value="OXIDOREDUCTASE AN1597"/>
    <property type="match status" value="1"/>
</dbReference>